<sequence length="238" mass="27619">MAPNKMDTKIRQQLASREIKPSEQAWDRLDAMLSVGEIKKKKNYSWMYIAASFILFSSVGFWFYNQDDSKINIDKNKVVTTEEKADTLQFHNIIKKTESNYIEKETVIVDNSEFIQPIKESKTIKIEKELNPLVNEKQSQKSVVQNIEVENIEPSIEKTTKNRYITGETLLAAIENRPIEKKQVLNNEVSSKVRVNTSSLLTSVEKELDEDHKETTIDRLTRNFKQVKSALANRNYEE</sequence>
<dbReference type="EMBL" id="VEVQ02000007">
    <property type="protein sequence ID" value="NHN26455.1"/>
    <property type="molecule type" value="Genomic_DNA"/>
</dbReference>
<evidence type="ECO:0000313" key="2">
    <source>
        <dbReference type="EMBL" id="NHN26455.1"/>
    </source>
</evidence>
<evidence type="ECO:0000313" key="3">
    <source>
        <dbReference type="Proteomes" id="UP000817854"/>
    </source>
</evidence>
<reference evidence="2" key="1">
    <citation type="submission" date="2019-05" db="EMBL/GenBank/DDBJ databases">
        <authorList>
            <person name="Lianzixin W."/>
        </authorList>
    </citation>
    <scope>NUCLEOTIDE SEQUENCE</scope>
    <source>
        <strain evidence="2">EC11</strain>
    </source>
</reference>
<proteinExistence type="predicted"/>
<keyword evidence="1" id="KW-0812">Transmembrane</keyword>
<keyword evidence="1" id="KW-1133">Transmembrane helix</keyword>
<dbReference type="Proteomes" id="UP000817854">
    <property type="component" value="Unassembled WGS sequence"/>
</dbReference>
<accession>A0ABX0ITK0</accession>
<protein>
    <recommendedName>
        <fullName evidence="4">Anti-sigma factor</fullName>
    </recommendedName>
</protein>
<evidence type="ECO:0000256" key="1">
    <source>
        <dbReference type="SAM" id="Phobius"/>
    </source>
</evidence>
<reference evidence="2" key="2">
    <citation type="submission" date="2020-02" db="EMBL/GenBank/DDBJ databases">
        <title>Flavobacterium profundi sp. nov., isolated from a deep-sea seamount.</title>
        <authorList>
            <person name="Zhang D.-C."/>
        </authorList>
    </citation>
    <scope>NUCLEOTIDE SEQUENCE</scope>
    <source>
        <strain evidence="2">EC11</strain>
    </source>
</reference>
<organism evidence="2 3">
    <name type="scientific">Flavobacterium jejuense</name>
    <dbReference type="NCBI Taxonomy" id="1544455"/>
    <lineage>
        <taxon>Bacteria</taxon>
        <taxon>Pseudomonadati</taxon>
        <taxon>Bacteroidota</taxon>
        <taxon>Flavobacteriia</taxon>
        <taxon>Flavobacteriales</taxon>
        <taxon>Flavobacteriaceae</taxon>
        <taxon>Flavobacterium</taxon>
    </lineage>
</organism>
<name>A0ABX0ITK0_9FLAO</name>
<evidence type="ECO:0008006" key="4">
    <source>
        <dbReference type="Google" id="ProtNLM"/>
    </source>
</evidence>
<feature type="transmembrane region" description="Helical" evidence="1">
    <location>
        <begin position="46"/>
        <end position="64"/>
    </location>
</feature>
<dbReference type="RefSeq" id="WP_140962779.1">
    <property type="nucleotide sequence ID" value="NZ_VEVQ02000007.1"/>
</dbReference>
<comment type="caution">
    <text evidence="2">The sequence shown here is derived from an EMBL/GenBank/DDBJ whole genome shotgun (WGS) entry which is preliminary data.</text>
</comment>
<gene>
    <name evidence="2" type="ORF">FIA58_012280</name>
</gene>
<keyword evidence="3" id="KW-1185">Reference proteome</keyword>
<keyword evidence="1" id="KW-0472">Membrane</keyword>